<sequence length="140" mass="15109">MSKQCRPAHAGRPLARASEDRYGLCVGAAHRGLRRNARFTAFPSGYHGFRTVQTLSAQGVAETTRIRQWPCSAGFCQRFVLQAPPLLFAVFTAAAFEQVTLAPMSAYGEGYGSPEARISTLLAVFVAGNIALQIPTRHVG</sequence>
<name>A0A368YNP7_9HYPH</name>
<dbReference type="Proteomes" id="UP000253324">
    <property type="component" value="Unassembled WGS sequence"/>
</dbReference>
<gene>
    <name evidence="1" type="ORF">C7476_10932</name>
</gene>
<organism evidence="1 2">
    <name type="scientific">Phyllobacterium bourgognense</name>
    <dbReference type="NCBI Taxonomy" id="314236"/>
    <lineage>
        <taxon>Bacteria</taxon>
        <taxon>Pseudomonadati</taxon>
        <taxon>Pseudomonadota</taxon>
        <taxon>Alphaproteobacteria</taxon>
        <taxon>Hyphomicrobiales</taxon>
        <taxon>Phyllobacteriaceae</taxon>
        <taxon>Phyllobacterium</taxon>
    </lineage>
</organism>
<evidence type="ECO:0000313" key="2">
    <source>
        <dbReference type="Proteomes" id="UP000253324"/>
    </source>
</evidence>
<accession>A0A368YNP7</accession>
<reference evidence="1 2" key="1">
    <citation type="submission" date="2018-07" db="EMBL/GenBank/DDBJ databases">
        <title>Genomic Encyclopedia of Type Strains, Phase III (KMG-III): the genomes of soil and plant-associated and newly described type strains.</title>
        <authorList>
            <person name="Whitman W."/>
        </authorList>
    </citation>
    <scope>NUCLEOTIDE SEQUENCE [LARGE SCALE GENOMIC DNA]</scope>
    <source>
        <strain evidence="1 2">31-25a</strain>
    </source>
</reference>
<evidence type="ECO:0000313" key="1">
    <source>
        <dbReference type="EMBL" id="RCW81850.1"/>
    </source>
</evidence>
<dbReference type="EMBL" id="QPJM01000009">
    <property type="protein sequence ID" value="RCW81850.1"/>
    <property type="molecule type" value="Genomic_DNA"/>
</dbReference>
<proteinExistence type="predicted"/>
<keyword evidence="2" id="KW-1185">Reference proteome</keyword>
<protein>
    <submittedName>
        <fullName evidence="1">Uncharacterized protein</fullName>
    </submittedName>
</protein>
<dbReference type="RefSeq" id="WP_181872462.1">
    <property type="nucleotide sequence ID" value="NZ_QPJM01000009.1"/>
</dbReference>
<dbReference type="AlphaFoldDB" id="A0A368YNP7"/>
<comment type="caution">
    <text evidence="1">The sequence shown here is derived from an EMBL/GenBank/DDBJ whole genome shotgun (WGS) entry which is preliminary data.</text>
</comment>